<dbReference type="GO" id="GO:0005771">
    <property type="term" value="C:multivesicular body"/>
    <property type="evidence" value="ECO:0007669"/>
    <property type="project" value="TreeGrafter"/>
</dbReference>
<dbReference type="PANTHER" id="PTHR46009">
    <property type="entry name" value="VACUOLAR PROTEIN SORTING-ASSOCIATED PROTEIN VTA1 HOMOLOG"/>
    <property type="match status" value="1"/>
</dbReference>
<dbReference type="GO" id="GO:0032511">
    <property type="term" value="P:late endosome to vacuole transport via multivesicular body sorting pathway"/>
    <property type="evidence" value="ECO:0007669"/>
    <property type="project" value="InterPro"/>
</dbReference>
<sequence length="271" mass="29333">MFSPQFPEGLGRQTSTNIPPPEHDPMSSSQFPDGLGRQTSTNIPPPEHDPMSSSQFPDGLGRQYSTNIPPPPSSATISTSPPSFPVGDYSSYSADYHPQDYQSSHPSGRPENPAYPQPYHTQSYSQEPPHPPHLPQNYPSQDTPASYAYPNFQSYPSFSDSSLPAAPSHYPSYYQGSDASYSHHSVPSGTNYSSASEYNSSSTNGNAPHVPTATAQVYHYDSNYQVPPEKIADAQKAARFAVGALAFDEVPVAVEHLKKALELLTNPSAGQ</sequence>
<dbReference type="PANTHER" id="PTHR46009:SF1">
    <property type="entry name" value="VACUOLAR PROTEIN SORTING-ASSOCIATED PROTEIN VTA1 HOMOLOG"/>
    <property type="match status" value="1"/>
</dbReference>
<feature type="compositionally biased region" description="Low complexity" evidence="1">
    <location>
        <begin position="190"/>
        <end position="204"/>
    </location>
</feature>
<feature type="compositionally biased region" description="Polar residues" evidence="1">
    <location>
        <begin position="151"/>
        <end position="162"/>
    </location>
</feature>
<feature type="compositionally biased region" description="Polar residues" evidence="1">
    <location>
        <begin position="26"/>
        <end position="42"/>
    </location>
</feature>
<dbReference type="AlphaFoldDB" id="A0A7C9EZC8"/>
<dbReference type="EMBL" id="GISG01270450">
    <property type="protein sequence ID" value="MBA4676225.1"/>
    <property type="molecule type" value="Transcribed_RNA"/>
</dbReference>
<name>A0A7C9EZC8_OPUST</name>
<reference evidence="3" key="1">
    <citation type="journal article" date="2013" name="J. Plant Res.">
        <title>Effect of fungi and light on seed germination of three Opuntia species from semiarid lands of central Mexico.</title>
        <authorList>
            <person name="Delgado-Sanchez P."/>
            <person name="Jimenez-Bremont J.F."/>
            <person name="Guerrero-Gonzalez Mde L."/>
            <person name="Flores J."/>
        </authorList>
    </citation>
    <scope>NUCLEOTIDE SEQUENCE</scope>
    <source>
        <tissue evidence="3">Cladode</tissue>
    </source>
</reference>
<organism evidence="3">
    <name type="scientific">Opuntia streptacantha</name>
    <name type="common">Prickly pear cactus</name>
    <name type="synonym">Opuntia cardona</name>
    <dbReference type="NCBI Taxonomy" id="393608"/>
    <lineage>
        <taxon>Eukaryota</taxon>
        <taxon>Viridiplantae</taxon>
        <taxon>Streptophyta</taxon>
        <taxon>Embryophyta</taxon>
        <taxon>Tracheophyta</taxon>
        <taxon>Spermatophyta</taxon>
        <taxon>Magnoliopsida</taxon>
        <taxon>eudicotyledons</taxon>
        <taxon>Gunneridae</taxon>
        <taxon>Pentapetalae</taxon>
        <taxon>Caryophyllales</taxon>
        <taxon>Cactineae</taxon>
        <taxon>Cactaceae</taxon>
        <taxon>Opuntioideae</taxon>
        <taxon>Opuntia</taxon>
    </lineage>
</organism>
<feature type="compositionally biased region" description="Polar residues" evidence="1">
    <location>
        <begin position="174"/>
        <end position="189"/>
    </location>
</feature>
<evidence type="ECO:0000256" key="1">
    <source>
        <dbReference type="SAM" id="MobiDB-lite"/>
    </source>
</evidence>
<evidence type="ECO:0000313" key="3">
    <source>
        <dbReference type="EMBL" id="MBA4676225.1"/>
    </source>
</evidence>
<dbReference type="Gene3D" id="1.20.5.420">
    <property type="entry name" value="Immunoglobulin FC, subunit C"/>
    <property type="match status" value="1"/>
</dbReference>
<dbReference type="Pfam" id="PF18097">
    <property type="entry name" value="Vta1_C"/>
    <property type="match status" value="1"/>
</dbReference>
<feature type="domain" description="Vta1 C-terminal" evidence="2">
    <location>
        <begin position="228"/>
        <end position="265"/>
    </location>
</feature>
<accession>A0A7C9EZC8</accession>
<feature type="region of interest" description="Disordered" evidence="1">
    <location>
        <begin position="1"/>
        <end position="214"/>
    </location>
</feature>
<protein>
    <recommendedName>
        <fullName evidence="2">Vta1 C-terminal domain-containing protein</fullName>
    </recommendedName>
</protein>
<reference evidence="3" key="2">
    <citation type="submission" date="2020-07" db="EMBL/GenBank/DDBJ databases">
        <authorList>
            <person name="Vera ALvarez R."/>
            <person name="Arias-Moreno D.M."/>
            <person name="Jimenez-Jacinto V."/>
            <person name="Jimenez-Bremont J.F."/>
            <person name="Swaminathan K."/>
            <person name="Moose S.P."/>
            <person name="Guerrero-Gonzalez M.L."/>
            <person name="Marino-Ramirez L."/>
            <person name="Landsman D."/>
            <person name="Rodriguez-Kessler M."/>
            <person name="Delgado-Sanchez P."/>
        </authorList>
    </citation>
    <scope>NUCLEOTIDE SEQUENCE</scope>
    <source>
        <tissue evidence="3">Cladode</tissue>
    </source>
</reference>
<proteinExistence type="predicted"/>
<evidence type="ECO:0000259" key="2">
    <source>
        <dbReference type="Pfam" id="PF18097"/>
    </source>
</evidence>
<dbReference type="InterPro" id="IPR041212">
    <property type="entry name" value="Vta1_C"/>
</dbReference>
<dbReference type="InterPro" id="IPR044538">
    <property type="entry name" value="Vta1-like"/>
</dbReference>